<accession>A0A0K0G3V5</accession>
<feature type="chain" id="PRO_5005330471" evidence="1">
    <location>
        <begin position="22"/>
        <end position="137"/>
    </location>
</feature>
<proteinExistence type="predicted"/>
<keyword evidence="1" id="KW-0732">Signal</keyword>
<dbReference type="Proteomes" id="UP000035680">
    <property type="component" value="Unassembled WGS sequence"/>
</dbReference>
<evidence type="ECO:0000313" key="2">
    <source>
        <dbReference type="Proteomes" id="UP000035680"/>
    </source>
</evidence>
<evidence type="ECO:0000256" key="1">
    <source>
        <dbReference type="SAM" id="SignalP"/>
    </source>
</evidence>
<feature type="signal peptide" evidence="1">
    <location>
        <begin position="1"/>
        <end position="21"/>
    </location>
</feature>
<organism evidence="2 3">
    <name type="scientific">Strongyloides venezuelensis</name>
    <name type="common">Threadworm</name>
    <dbReference type="NCBI Taxonomy" id="75913"/>
    <lineage>
        <taxon>Eukaryota</taxon>
        <taxon>Metazoa</taxon>
        <taxon>Ecdysozoa</taxon>
        <taxon>Nematoda</taxon>
        <taxon>Chromadorea</taxon>
        <taxon>Rhabditida</taxon>
        <taxon>Tylenchina</taxon>
        <taxon>Panagrolaimomorpha</taxon>
        <taxon>Strongyloidoidea</taxon>
        <taxon>Strongyloididae</taxon>
        <taxon>Strongyloides</taxon>
    </lineage>
</organism>
<dbReference type="WBParaSite" id="SVE_1941300.1">
    <property type="protein sequence ID" value="SVE_1941300.1"/>
    <property type="gene ID" value="SVE_1941300"/>
</dbReference>
<reference evidence="2" key="1">
    <citation type="submission" date="2014-07" db="EMBL/GenBank/DDBJ databases">
        <authorList>
            <person name="Martin A.A"/>
            <person name="De Silva N."/>
        </authorList>
    </citation>
    <scope>NUCLEOTIDE SEQUENCE</scope>
</reference>
<protein>
    <submittedName>
        <fullName evidence="3">RxLR-like protein</fullName>
    </submittedName>
</protein>
<reference evidence="3" key="2">
    <citation type="submission" date="2015-08" db="UniProtKB">
        <authorList>
            <consortium name="WormBaseParasite"/>
        </authorList>
    </citation>
    <scope>IDENTIFICATION</scope>
</reference>
<evidence type="ECO:0000313" key="3">
    <source>
        <dbReference type="WBParaSite" id="SVE_1941300.1"/>
    </source>
</evidence>
<dbReference type="AlphaFoldDB" id="A0A0K0G3V5"/>
<sequence>MGLFMKSIFLFILCSSLLVYGAPTYDVKEQLAQVREQLNLIESQIKIEPEGENVPLIIPKSIKSGDKVRRQLAWQPMKRSLAWQPMRKRSVFDSDESRDEIINILENRLMEVLSIGERLGVSAGDVIDHLRKSQKAM</sequence>
<name>A0A0K0G3V5_STRVS</name>
<keyword evidence="2" id="KW-1185">Reference proteome</keyword>